<sequence length="85" mass="8915">MECRKGCGACCIAASINHPLPGMPMGKPAGMVCVNLLADSNLCSLWGGDDYPATCQNFKAELAVCGNDRAEAIVLIDKLELATRS</sequence>
<accession>A0ABT3TJ36</accession>
<evidence type="ECO:0000313" key="1">
    <source>
        <dbReference type="EMBL" id="MCX2982284.1"/>
    </source>
</evidence>
<dbReference type="InterPro" id="IPR052572">
    <property type="entry name" value="UPF0153_domain"/>
</dbReference>
<reference evidence="1" key="1">
    <citation type="submission" date="2019-02" db="EMBL/GenBank/DDBJ databases">
        <authorList>
            <person name="Li S.-H."/>
        </authorList>
    </citation>
    <scope>NUCLEOTIDE SEQUENCE</scope>
    <source>
        <strain evidence="1">IMCC14734</strain>
    </source>
</reference>
<dbReference type="Proteomes" id="UP001143362">
    <property type="component" value="Unassembled WGS sequence"/>
</dbReference>
<gene>
    <name evidence="1" type="ORF">EYC98_15585</name>
</gene>
<dbReference type="PANTHER" id="PTHR36931">
    <property type="entry name" value="UPF0153 PROTEIN YEIW"/>
    <property type="match status" value="1"/>
</dbReference>
<protein>
    <submittedName>
        <fullName evidence="1">YkgJ family cysteine cluster protein</fullName>
    </submittedName>
</protein>
<dbReference type="EMBL" id="SHNN01000003">
    <property type="protein sequence ID" value="MCX2982284.1"/>
    <property type="molecule type" value="Genomic_DNA"/>
</dbReference>
<proteinExistence type="predicted"/>
<keyword evidence="2" id="KW-1185">Reference proteome</keyword>
<name>A0ABT3TJ36_9GAMM</name>
<dbReference type="RefSeq" id="WP_279246307.1">
    <property type="nucleotide sequence ID" value="NZ_SHNN01000003.1"/>
</dbReference>
<evidence type="ECO:0000313" key="2">
    <source>
        <dbReference type="Proteomes" id="UP001143362"/>
    </source>
</evidence>
<organism evidence="1 2">
    <name type="scientific">Candidatus Litorirhabdus singularis</name>
    <dbReference type="NCBI Taxonomy" id="2518993"/>
    <lineage>
        <taxon>Bacteria</taxon>
        <taxon>Pseudomonadati</taxon>
        <taxon>Pseudomonadota</taxon>
        <taxon>Gammaproteobacteria</taxon>
        <taxon>Cellvibrionales</taxon>
        <taxon>Halieaceae</taxon>
        <taxon>Candidatus Litorirhabdus</taxon>
    </lineage>
</organism>
<comment type="caution">
    <text evidence="1">The sequence shown here is derived from an EMBL/GenBank/DDBJ whole genome shotgun (WGS) entry which is preliminary data.</text>
</comment>
<dbReference type="PANTHER" id="PTHR36931:SF1">
    <property type="entry name" value="UPF0153 PROTEIN YEIW"/>
    <property type="match status" value="1"/>
</dbReference>